<evidence type="ECO:0000313" key="10">
    <source>
        <dbReference type="Proteomes" id="UP000179023"/>
    </source>
</evidence>
<dbReference type="Gene3D" id="3.40.50.620">
    <property type="entry name" value="HUPs"/>
    <property type="match status" value="1"/>
</dbReference>
<evidence type="ECO:0000256" key="4">
    <source>
        <dbReference type="ARBA" id="ARBA00022655"/>
    </source>
</evidence>
<dbReference type="CDD" id="cd00560">
    <property type="entry name" value="PanC"/>
    <property type="match status" value="1"/>
</dbReference>
<comment type="subunit">
    <text evidence="8">Homodimer.</text>
</comment>
<keyword evidence="3 8" id="KW-0436">Ligase</keyword>
<feature type="binding site" evidence="8">
    <location>
        <begin position="147"/>
        <end position="150"/>
    </location>
    <ligand>
        <name>ATP</name>
        <dbReference type="ChEBI" id="CHEBI:30616"/>
    </ligand>
</feature>
<comment type="caution">
    <text evidence="9">The sequence shown here is derived from an EMBL/GenBank/DDBJ whole genome shotgun (WGS) entry which is preliminary data.</text>
</comment>
<comment type="subcellular location">
    <subcellularLocation>
        <location evidence="8">Cytoplasm</location>
    </subcellularLocation>
</comment>
<feature type="binding site" evidence="8">
    <location>
        <position position="61"/>
    </location>
    <ligand>
        <name>(R)-pantoate</name>
        <dbReference type="ChEBI" id="CHEBI:15980"/>
    </ligand>
</feature>
<reference evidence="9 10" key="1">
    <citation type="journal article" date="2016" name="Nat. Commun.">
        <title>Thousands of microbial genomes shed light on interconnected biogeochemical processes in an aquifer system.</title>
        <authorList>
            <person name="Anantharaman K."/>
            <person name="Brown C.T."/>
            <person name="Hug L.A."/>
            <person name="Sharon I."/>
            <person name="Castelle C.J."/>
            <person name="Probst A.J."/>
            <person name="Thomas B.C."/>
            <person name="Singh A."/>
            <person name="Wilkins M.J."/>
            <person name="Karaoz U."/>
            <person name="Brodie E.L."/>
            <person name="Williams K.H."/>
            <person name="Hubbard S.S."/>
            <person name="Banfield J.F."/>
        </authorList>
    </citation>
    <scope>NUCLEOTIDE SEQUENCE [LARGE SCALE GENOMIC DNA]</scope>
</reference>
<evidence type="ECO:0000256" key="3">
    <source>
        <dbReference type="ARBA" id="ARBA00022598"/>
    </source>
</evidence>
<dbReference type="FunFam" id="3.40.50.620:FF:000013">
    <property type="entry name" value="Pantothenate synthetase"/>
    <property type="match status" value="1"/>
</dbReference>
<dbReference type="GO" id="GO:0015940">
    <property type="term" value="P:pantothenate biosynthetic process"/>
    <property type="evidence" value="ECO:0007669"/>
    <property type="project" value="UniProtKB-UniRule"/>
</dbReference>
<dbReference type="PANTHER" id="PTHR21299">
    <property type="entry name" value="CYTIDYLATE KINASE/PANTOATE-BETA-ALANINE LIGASE"/>
    <property type="match status" value="1"/>
</dbReference>
<feature type="binding site" evidence="8">
    <location>
        <begin position="184"/>
        <end position="187"/>
    </location>
    <ligand>
        <name>ATP</name>
        <dbReference type="ChEBI" id="CHEBI:30616"/>
    </ligand>
</feature>
<keyword evidence="5 8" id="KW-0547">Nucleotide-binding</keyword>
<dbReference type="Pfam" id="PF02569">
    <property type="entry name" value="Pantoate_ligase"/>
    <property type="match status" value="1"/>
</dbReference>
<dbReference type="GO" id="GO:0005829">
    <property type="term" value="C:cytosol"/>
    <property type="evidence" value="ECO:0007669"/>
    <property type="project" value="TreeGrafter"/>
</dbReference>
<feature type="binding site" evidence="8">
    <location>
        <position position="61"/>
    </location>
    <ligand>
        <name>beta-alanine</name>
        <dbReference type="ChEBI" id="CHEBI:57966"/>
    </ligand>
</feature>
<evidence type="ECO:0000256" key="8">
    <source>
        <dbReference type="HAMAP-Rule" id="MF_00158"/>
    </source>
</evidence>
<evidence type="ECO:0000256" key="6">
    <source>
        <dbReference type="ARBA" id="ARBA00022840"/>
    </source>
</evidence>
<dbReference type="SUPFAM" id="SSF52374">
    <property type="entry name" value="Nucleotidylyl transferase"/>
    <property type="match status" value="1"/>
</dbReference>
<feature type="active site" description="Proton donor" evidence="8">
    <location>
        <position position="37"/>
    </location>
</feature>
<dbReference type="HAMAP" id="MF_00158">
    <property type="entry name" value="PanC"/>
    <property type="match status" value="1"/>
</dbReference>
<name>A0A1G2KND1_9BACT</name>
<dbReference type="InterPro" id="IPR014729">
    <property type="entry name" value="Rossmann-like_a/b/a_fold"/>
</dbReference>
<dbReference type="GO" id="GO:0005524">
    <property type="term" value="F:ATP binding"/>
    <property type="evidence" value="ECO:0007669"/>
    <property type="project" value="UniProtKB-KW"/>
</dbReference>
<dbReference type="FunFam" id="3.30.1300.10:FF:000001">
    <property type="entry name" value="Pantothenate synthetase"/>
    <property type="match status" value="1"/>
</dbReference>
<dbReference type="Gene3D" id="3.30.1300.10">
    <property type="entry name" value="Pantoate-beta-alanine ligase, C-terminal domain"/>
    <property type="match status" value="1"/>
</dbReference>
<evidence type="ECO:0000256" key="2">
    <source>
        <dbReference type="ARBA" id="ARBA00009256"/>
    </source>
</evidence>
<evidence type="ECO:0000256" key="7">
    <source>
        <dbReference type="ARBA" id="ARBA00048258"/>
    </source>
</evidence>
<keyword evidence="8" id="KW-0963">Cytoplasm</keyword>
<evidence type="ECO:0000256" key="5">
    <source>
        <dbReference type="ARBA" id="ARBA00022741"/>
    </source>
</evidence>
<dbReference type="NCBIfam" id="TIGR00018">
    <property type="entry name" value="panC"/>
    <property type="match status" value="1"/>
</dbReference>
<comment type="similarity">
    <text evidence="2 8">Belongs to the pantothenate synthetase family.</text>
</comment>
<dbReference type="InterPro" id="IPR042176">
    <property type="entry name" value="Pantoate_ligase_C"/>
</dbReference>
<dbReference type="AlphaFoldDB" id="A0A1G2KND1"/>
<protein>
    <recommendedName>
        <fullName evidence="8">Pantothenate synthetase</fullName>
        <shortName evidence="8">PS</shortName>
        <ecNumber evidence="8">6.3.2.1</ecNumber>
    </recommendedName>
    <alternativeName>
        <fullName evidence="8">Pantoate--beta-alanine ligase</fullName>
    </alternativeName>
    <alternativeName>
        <fullName evidence="8">Pantoate-activating enzyme</fullName>
    </alternativeName>
</protein>
<proteinExistence type="inferred from homology"/>
<dbReference type="EC" id="6.3.2.1" evidence="8"/>
<comment type="miscellaneous">
    <text evidence="8">The reaction proceeds by a bi uni uni bi ping pong mechanism.</text>
</comment>
<organism evidence="9 10">
    <name type="scientific">Candidatus Sungbacteria bacterium RIFCSPHIGHO2_02_FULL_47_11</name>
    <dbReference type="NCBI Taxonomy" id="1802270"/>
    <lineage>
        <taxon>Bacteria</taxon>
        <taxon>Candidatus Sungiibacteriota</taxon>
    </lineage>
</organism>
<comment type="catalytic activity">
    <reaction evidence="7 8">
        <text>(R)-pantoate + beta-alanine + ATP = (R)-pantothenate + AMP + diphosphate + H(+)</text>
        <dbReference type="Rhea" id="RHEA:10912"/>
        <dbReference type="ChEBI" id="CHEBI:15378"/>
        <dbReference type="ChEBI" id="CHEBI:15980"/>
        <dbReference type="ChEBI" id="CHEBI:29032"/>
        <dbReference type="ChEBI" id="CHEBI:30616"/>
        <dbReference type="ChEBI" id="CHEBI:33019"/>
        <dbReference type="ChEBI" id="CHEBI:57966"/>
        <dbReference type="ChEBI" id="CHEBI:456215"/>
        <dbReference type="EC" id="6.3.2.1"/>
    </reaction>
</comment>
<accession>A0A1G2KND1</accession>
<keyword evidence="4 8" id="KW-0566">Pantothenate biosynthesis</keyword>
<dbReference type="PANTHER" id="PTHR21299:SF1">
    <property type="entry name" value="PANTOATE--BETA-ALANINE LIGASE"/>
    <property type="match status" value="1"/>
</dbReference>
<feature type="binding site" evidence="8">
    <location>
        <begin position="30"/>
        <end position="37"/>
    </location>
    <ligand>
        <name>ATP</name>
        <dbReference type="ChEBI" id="CHEBI:30616"/>
    </ligand>
</feature>
<dbReference type="EMBL" id="MHQI01000003">
    <property type="protein sequence ID" value="OHA00913.1"/>
    <property type="molecule type" value="Genomic_DNA"/>
</dbReference>
<comment type="function">
    <text evidence="8">Catalyzes the condensation of pantoate with beta-alanine in an ATP-dependent reaction via a pantoyl-adenylate intermediate.</text>
</comment>
<keyword evidence="6 8" id="KW-0067">ATP-binding</keyword>
<sequence>MRVIRSIKSVQQLIKKAKSGGKTVGFVPTMGALHDGHRSLLRRCRLENDLVVLSVFVNPKQFVPWEDFAKYPRRERADKKLAKKEKVDIMFVPSAKEMYPEGYLTYVEVEKMTHVLCGKSRPGHFRGVATVVGKFLNIIMPDVLYLGQKDAQQATVLTWMVRDLNFSVLVKICPTVRESDGLAMSSRNQYLSASQRKEAAVLYRSLKEVRQNVAVGSQSAATITGKIRSRITRESTGRIDYVQCVAADTLMPLKKIQGKVIIALAVWFGKTRLIDNIIVQA</sequence>
<dbReference type="InterPro" id="IPR003721">
    <property type="entry name" value="Pantoate_ligase"/>
</dbReference>
<feature type="binding site" evidence="8">
    <location>
        <position position="153"/>
    </location>
    <ligand>
        <name>(R)-pantoate</name>
        <dbReference type="ChEBI" id="CHEBI:15980"/>
    </ligand>
</feature>
<gene>
    <name evidence="8" type="primary">panC</name>
    <name evidence="9" type="ORF">A3C07_03415</name>
</gene>
<dbReference type="Proteomes" id="UP000179023">
    <property type="component" value="Unassembled WGS sequence"/>
</dbReference>
<dbReference type="UniPathway" id="UPA00028">
    <property type="reaction ID" value="UER00005"/>
</dbReference>
<dbReference type="InterPro" id="IPR004821">
    <property type="entry name" value="Cyt_trans-like"/>
</dbReference>
<dbReference type="STRING" id="1802270.A3C07_03415"/>
<feature type="binding site" evidence="8">
    <location>
        <position position="176"/>
    </location>
    <ligand>
        <name>ATP</name>
        <dbReference type="ChEBI" id="CHEBI:30616"/>
    </ligand>
</feature>
<dbReference type="NCBIfam" id="TIGR00125">
    <property type="entry name" value="cyt_tran_rel"/>
    <property type="match status" value="1"/>
</dbReference>
<evidence type="ECO:0000256" key="1">
    <source>
        <dbReference type="ARBA" id="ARBA00004990"/>
    </source>
</evidence>
<dbReference type="GO" id="GO:0004592">
    <property type="term" value="F:pantoate-beta-alanine ligase activity"/>
    <property type="evidence" value="ECO:0007669"/>
    <property type="project" value="UniProtKB-UniRule"/>
</dbReference>
<evidence type="ECO:0000313" key="9">
    <source>
        <dbReference type="EMBL" id="OHA00913.1"/>
    </source>
</evidence>
<comment type="pathway">
    <text evidence="1 8">Cofactor biosynthesis; (R)-pantothenate biosynthesis; (R)-pantothenate from (R)-pantoate and beta-alanine: step 1/1.</text>
</comment>